<reference evidence="6" key="1">
    <citation type="submission" date="2021-11" db="EMBL/GenBank/DDBJ databases">
        <authorList>
            <person name="Herlambang A."/>
            <person name="Guo Y."/>
            <person name="Takashima Y."/>
            <person name="Nishizawa T."/>
        </authorList>
    </citation>
    <scope>NUCLEOTIDE SEQUENCE</scope>
    <source>
        <strain evidence="6">E1425</strain>
    </source>
</reference>
<organism evidence="6 7">
    <name type="scientific">Entomortierella parvispora</name>
    <dbReference type="NCBI Taxonomy" id="205924"/>
    <lineage>
        <taxon>Eukaryota</taxon>
        <taxon>Fungi</taxon>
        <taxon>Fungi incertae sedis</taxon>
        <taxon>Mucoromycota</taxon>
        <taxon>Mortierellomycotina</taxon>
        <taxon>Mortierellomycetes</taxon>
        <taxon>Mortierellales</taxon>
        <taxon>Mortierellaceae</taxon>
        <taxon>Entomortierella</taxon>
    </lineage>
</organism>
<sequence>MAATSLKIFCIMNGDSMSESFYVKISPNDTVADLKVAIRLAKWNILEHDNAFDLRLWLATVPIGEEDMMEMSEDNAQEKSVTVTLDGLTDKEQLYYPRKRLSKIFSQDPDDHTYIFVERYKGKNVQGAPVHADFLMDVDSAASSSGSQGSGSSHRVVDEQWQRYITALELDFFALESIHYKNLASFLKKDAKIPTTGGEMDGLPCIPSRDDIGVSRPSFLFLNLPEPTTKTNSSSTSDKALTRIRRSAFPLLPMFGVSGSGKTRTAIEMLCKNWGFYFNGSDTDLGSEDLLSLIMTIQNKRYRTNDLEGVTHVKILALALVLARIIILDRCLDIAQQENVAFTCRDWMLLQVTPMDTDDIFSSLFMRIMNDIQKYSPDITAVAPLTQKRFFDLRHRLMDSFEMPQKNGYKILIVVDEAQNLGKYAFGEFLSQSMSVTDEQRAAGAAVRPILSPFVHGLYQVSETRSLLCVVPCGTDLSIFDLEWLTDSAPIAKGQVNRGPFIDFQGWGLLKSVKDYRDCVRRSLLSEHARSVFDVRAPEESVPELYKRLRGRFRPIVSAIEVMLMPSTNDWRDAIKQIEERLTVPEGIYFYKGNIAYDISRMIKAVACNPQRYAIYQNVQTVLKTFVLQHYLTGNPVLLNTQEAPLVEASVGRILLSDSGVETVLDEPFALLAAKNYFEKFDPQFHSWIGTMLSSGRNASVHGNQWEFAVLPSLAYAFHGKILSQTALVPEGSTYDPILGGRADIVGFANHRTLGVTHGGGHRALNLEQFLEAHIFNGSYRGGEQVPPFFSPREDISGPDVVFVLHVESHGYCPVFVQLKLRHSMSAKNTKGAFNTVNSKAVQCHIEVDLEKFCTGPSPRFLGVVIAYPAGIPTVDGTFKEIRRSPRNHPAPGELRNAPKCVSLRIDESNIRHLFPENHIIMLDILKDVKRKREGYELVVDEPKAKRLHGDKKPKKARQTPKKQRNRRS</sequence>
<protein>
    <recommendedName>
        <fullName evidence="5">Crinkler effector protein N-terminal domain-containing protein</fullName>
    </recommendedName>
</protein>
<feature type="region of interest" description="Disordered" evidence="4">
    <location>
        <begin position="940"/>
        <end position="969"/>
    </location>
</feature>
<dbReference type="GO" id="GO:0005576">
    <property type="term" value="C:extracellular region"/>
    <property type="evidence" value="ECO:0007669"/>
    <property type="project" value="UniProtKB-SubCell"/>
</dbReference>
<evidence type="ECO:0000256" key="2">
    <source>
        <dbReference type="ARBA" id="ARBA00004613"/>
    </source>
</evidence>
<comment type="caution">
    <text evidence="6">The sequence shown here is derived from an EMBL/GenBank/DDBJ whole genome shotgun (WGS) entry which is preliminary data.</text>
</comment>
<comment type="subcellular location">
    <subcellularLocation>
        <location evidence="1">Host cell</location>
    </subcellularLocation>
    <subcellularLocation>
        <location evidence="2">Secreted</location>
    </subcellularLocation>
</comment>
<evidence type="ECO:0000313" key="6">
    <source>
        <dbReference type="EMBL" id="GJJ76754.1"/>
    </source>
</evidence>
<dbReference type="Proteomes" id="UP000827284">
    <property type="component" value="Unassembled WGS sequence"/>
</dbReference>
<dbReference type="Pfam" id="PF20147">
    <property type="entry name" value="Crinkler"/>
    <property type="match status" value="1"/>
</dbReference>
<dbReference type="AlphaFoldDB" id="A0A9P3HHC5"/>
<reference evidence="6" key="2">
    <citation type="journal article" date="2022" name="Microbiol. Resour. Announc.">
        <title>Whole-Genome Sequence of Entomortierella parvispora E1425, a Mucoromycotan Fungus Associated with Burkholderiaceae-Related Endosymbiotic Bacteria.</title>
        <authorList>
            <person name="Herlambang A."/>
            <person name="Guo Y."/>
            <person name="Takashima Y."/>
            <person name="Narisawa K."/>
            <person name="Ohta H."/>
            <person name="Nishizawa T."/>
        </authorList>
    </citation>
    <scope>NUCLEOTIDE SEQUENCE</scope>
    <source>
        <strain evidence="6">E1425</strain>
    </source>
</reference>
<dbReference type="OrthoDB" id="2393824at2759"/>
<feature type="compositionally biased region" description="Basic residues" evidence="4">
    <location>
        <begin position="946"/>
        <end position="969"/>
    </location>
</feature>
<keyword evidence="3" id="KW-0964">Secreted</keyword>
<gene>
    <name evidence="6" type="ORF">EMPS_09113</name>
</gene>
<keyword evidence="7" id="KW-1185">Reference proteome</keyword>
<accession>A0A9P3HHC5</accession>
<evidence type="ECO:0000259" key="5">
    <source>
        <dbReference type="Pfam" id="PF20147"/>
    </source>
</evidence>
<evidence type="ECO:0000313" key="7">
    <source>
        <dbReference type="Proteomes" id="UP000827284"/>
    </source>
</evidence>
<proteinExistence type="predicted"/>
<name>A0A9P3HHC5_9FUNG</name>
<dbReference type="GO" id="GO:0043657">
    <property type="term" value="C:host cell"/>
    <property type="evidence" value="ECO:0007669"/>
    <property type="project" value="UniProtKB-SubCell"/>
</dbReference>
<evidence type="ECO:0000256" key="3">
    <source>
        <dbReference type="ARBA" id="ARBA00022525"/>
    </source>
</evidence>
<dbReference type="EMBL" id="BQFW01000012">
    <property type="protein sequence ID" value="GJJ76754.1"/>
    <property type="molecule type" value="Genomic_DNA"/>
</dbReference>
<evidence type="ECO:0000256" key="1">
    <source>
        <dbReference type="ARBA" id="ARBA00004340"/>
    </source>
</evidence>
<evidence type="ECO:0000256" key="4">
    <source>
        <dbReference type="SAM" id="MobiDB-lite"/>
    </source>
</evidence>
<dbReference type="InterPro" id="IPR045379">
    <property type="entry name" value="Crinkler_N"/>
</dbReference>
<feature type="domain" description="Crinkler effector protein N-terminal" evidence="5">
    <location>
        <begin position="6"/>
        <end position="118"/>
    </location>
</feature>